<evidence type="ECO:0000313" key="2">
    <source>
        <dbReference type="Proteomes" id="UP000221961"/>
    </source>
</evidence>
<dbReference type="Pfam" id="PF05139">
    <property type="entry name" value="Erythro_esteras"/>
    <property type="match status" value="1"/>
</dbReference>
<dbReference type="AlphaFoldDB" id="A0A291RSQ8"/>
<protein>
    <submittedName>
        <fullName evidence="1">Erythromycin esterase</fullName>
    </submittedName>
</protein>
<organism evidence="1 2">
    <name type="scientific">Nocardia terpenica</name>
    <dbReference type="NCBI Taxonomy" id="455432"/>
    <lineage>
        <taxon>Bacteria</taxon>
        <taxon>Bacillati</taxon>
        <taxon>Actinomycetota</taxon>
        <taxon>Actinomycetes</taxon>
        <taxon>Mycobacteriales</taxon>
        <taxon>Nocardiaceae</taxon>
        <taxon>Nocardia</taxon>
    </lineage>
</organism>
<evidence type="ECO:0000313" key="1">
    <source>
        <dbReference type="EMBL" id="ATL70299.1"/>
    </source>
</evidence>
<dbReference type="SUPFAM" id="SSF159501">
    <property type="entry name" value="EreA/ChaN-like"/>
    <property type="match status" value="1"/>
</dbReference>
<dbReference type="EMBL" id="CP023778">
    <property type="protein sequence ID" value="ATL70299.1"/>
    <property type="molecule type" value="Genomic_DNA"/>
</dbReference>
<sequence length="441" mass="48408">MADNTMTDAARLGTDAVHPIALDPEAPLTDLEWLDDAIGDARVVAIGESAHYNHEHYRLRQRMLRYLVERHGFSAYVLESGFTEAWTVDEWIHGGRQPLGTVLATGTTSLMGLWTEARAHLSWMRRHNETAATPVDFRGLDLSGSNVSLLPSLDYVIAYLAKADPDFRVDPAVRDTAAEFAAPSAFSYPAMLPAYTGLDPARRDALTAGLAALAVRFSALRLDYARRTSAEDYRRALHALQLTITLDAFARTLIRGDQRELLSMRDAAQADTVDWILRREGRILVAAHNGHIHRQTTVYAPGMEPATPLGLHLADRLGDDYLVIGATSGSGRTLNSGSDFYTGTLFTDLEPPRPGSLDALMHASHDEPFLTDLRTLSAADTAAVRAATEQRLGPNYYPVRPLDAFDLVVHLPRVTEATPDAEAIAASPEDVRRAFGHWANH</sequence>
<dbReference type="GeneID" id="88362107"/>
<dbReference type="PANTHER" id="PTHR31299">
    <property type="entry name" value="ESTERASE, PUTATIVE (AFU_ORTHOLOGUE AFUA_1G05850)-RELATED"/>
    <property type="match status" value="1"/>
</dbReference>
<dbReference type="KEGG" id="ntp:CRH09_33085"/>
<dbReference type="Gene3D" id="3.40.1660.10">
    <property type="entry name" value="EreA-like (biosynthetic domain)"/>
    <property type="match status" value="1"/>
</dbReference>
<dbReference type="CDD" id="cd14728">
    <property type="entry name" value="Ere-like"/>
    <property type="match status" value="1"/>
</dbReference>
<name>A0A291RSQ8_9NOCA</name>
<dbReference type="Gene3D" id="3.30.1870.10">
    <property type="entry name" value="EreA-like, domain 2"/>
    <property type="match status" value="1"/>
</dbReference>
<dbReference type="InterPro" id="IPR052036">
    <property type="entry name" value="Hydrolase/PRTase-associated"/>
</dbReference>
<dbReference type="PANTHER" id="PTHR31299:SF0">
    <property type="entry name" value="ESTERASE, PUTATIVE (AFU_ORTHOLOGUE AFUA_1G05850)-RELATED"/>
    <property type="match status" value="1"/>
</dbReference>
<accession>A0A291RSQ8</accession>
<dbReference type="GO" id="GO:0046677">
    <property type="term" value="P:response to antibiotic"/>
    <property type="evidence" value="ECO:0007669"/>
    <property type="project" value="InterPro"/>
</dbReference>
<dbReference type="Proteomes" id="UP000221961">
    <property type="component" value="Chromosome"/>
</dbReference>
<proteinExistence type="predicted"/>
<dbReference type="InterPro" id="IPR007815">
    <property type="entry name" value="Emycin_Estase"/>
</dbReference>
<dbReference type="RefSeq" id="WP_098697281.1">
    <property type="nucleotide sequence ID" value="NZ_CP023778.1"/>
</dbReference>
<gene>
    <name evidence="1" type="ORF">CRH09_33085</name>
</gene>
<reference evidence="1 2" key="1">
    <citation type="submission" date="2017-10" db="EMBL/GenBank/DDBJ databases">
        <title>Comparative genomics between pathogenic Norcardia.</title>
        <authorList>
            <person name="Zeng L."/>
        </authorList>
    </citation>
    <scope>NUCLEOTIDE SEQUENCE [LARGE SCALE GENOMIC DNA]</scope>
    <source>
        <strain evidence="1 2">NC_YFY_NT001</strain>
    </source>
</reference>
<dbReference type="Gene3D" id="1.20.1440.30">
    <property type="entry name" value="Biosynthetic Protein domain"/>
    <property type="match status" value="1"/>
</dbReference>